<proteinExistence type="predicted"/>
<reference evidence="1 2" key="1">
    <citation type="submission" date="2019-07" db="EMBL/GenBank/DDBJ databases">
        <title>Whole genome shotgun sequence of Microvirga aerophila NBRC 106136.</title>
        <authorList>
            <person name="Hosoyama A."/>
            <person name="Uohara A."/>
            <person name="Ohji S."/>
            <person name="Ichikawa N."/>
        </authorList>
    </citation>
    <scope>NUCLEOTIDE SEQUENCE [LARGE SCALE GENOMIC DNA]</scope>
    <source>
        <strain evidence="1 2">NBRC 106136</strain>
    </source>
</reference>
<accession>A0A512BWM3</accession>
<name>A0A512BWM3_9HYPH</name>
<sequence length="69" mass="7546">MAAFTYTIAQYFDAATVKPFAEADDITIADTGANIASLTQANLFNMAANTQRKCRSASAIIEALYRQRH</sequence>
<evidence type="ECO:0000313" key="1">
    <source>
        <dbReference type="EMBL" id="GEO16363.1"/>
    </source>
</evidence>
<dbReference type="EMBL" id="BJYU01000063">
    <property type="protein sequence ID" value="GEO16363.1"/>
    <property type="molecule type" value="Genomic_DNA"/>
</dbReference>
<keyword evidence="2" id="KW-1185">Reference proteome</keyword>
<comment type="caution">
    <text evidence="1">The sequence shown here is derived from an EMBL/GenBank/DDBJ whole genome shotgun (WGS) entry which is preliminary data.</text>
</comment>
<organism evidence="1 2">
    <name type="scientific">Microvirga aerophila</name>
    <dbReference type="NCBI Taxonomy" id="670291"/>
    <lineage>
        <taxon>Bacteria</taxon>
        <taxon>Pseudomonadati</taxon>
        <taxon>Pseudomonadota</taxon>
        <taxon>Alphaproteobacteria</taxon>
        <taxon>Hyphomicrobiales</taxon>
        <taxon>Methylobacteriaceae</taxon>
        <taxon>Microvirga</taxon>
    </lineage>
</organism>
<gene>
    <name evidence="1" type="ORF">MAE02_40590</name>
</gene>
<dbReference type="RefSeq" id="WP_147021933.1">
    <property type="nucleotide sequence ID" value="NZ_BJYU01000063.1"/>
</dbReference>
<dbReference type="AlphaFoldDB" id="A0A512BWM3"/>
<evidence type="ECO:0000313" key="2">
    <source>
        <dbReference type="Proteomes" id="UP000321085"/>
    </source>
</evidence>
<dbReference type="Proteomes" id="UP000321085">
    <property type="component" value="Unassembled WGS sequence"/>
</dbReference>
<protein>
    <submittedName>
        <fullName evidence="1">Uncharacterized protein</fullName>
    </submittedName>
</protein>